<keyword evidence="3" id="KW-0378">Hydrolase</keyword>
<dbReference type="GO" id="GO:0005576">
    <property type="term" value="C:extracellular region"/>
    <property type="evidence" value="ECO:0007669"/>
    <property type="project" value="InterPro"/>
</dbReference>
<dbReference type="InterPro" id="IPR036691">
    <property type="entry name" value="Endo/exonu/phosph_ase_sf"/>
</dbReference>
<gene>
    <name evidence="5" type="ORF">CK936_26815</name>
</gene>
<proteinExistence type="inferred from homology"/>
<dbReference type="CDD" id="cd09078">
    <property type="entry name" value="nSMase"/>
    <property type="match status" value="1"/>
</dbReference>
<accession>A0A2A2D0E9</accession>
<keyword evidence="2" id="KW-0732">Signal</keyword>
<evidence type="ECO:0000313" key="6">
    <source>
        <dbReference type="Proteomes" id="UP000218944"/>
    </source>
</evidence>
<dbReference type="Proteomes" id="UP000218944">
    <property type="component" value="Unassembled WGS sequence"/>
</dbReference>
<keyword evidence="6" id="KW-1185">Reference proteome</keyword>
<dbReference type="InterPro" id="IPR038772">
    <property type="entry name" value="Sph/SMPD2-like"/>
</dbReference>
<evidence type="ECO:0000256" key="1">
    <source>
        <dbReference type="ARBA" id="ARBA00006335"/>
    </source>
</evidence>
<dbReference type="Gene3D" id="3.60.10.10">
    <property type="entry name" value="Endonuclease/exonuclease/phosphatase"/>
    <property type="match status" value="1"/>
</dbReference>
<dbReference type="Pfam" id="PF03372">
    <property type="entry name" value="Exo_endo_phos"/>
    <property type="match status" value="1"/>
</dbReference>
<comment type="caution">
    <text evidence="5">The sequence shown here is derived from an EMBL/GenBank/DDBJ whole genome shotgun (WGS) entry which is preliminary data.</text>
</comment>
<dbReference type="GO" id="GO:0004767">
    <property type="term" value="F:sphingomyelin phosphodiesterase activity"/>
    <property type="evidence" value="ECO:0007669"/>
    <property type="project" value="InterPro"/>
</dbReference>
<reference evidence="5 6" key="1">
    <citation type="submission" date="2017-08" db="EMBL/GenBank/DDBJ databases">
        <title>Genome sequence of Streptomyces albireticuli NRRL B-1670.</title>
        <authorList>
            <person name="Graham D.E."/>
            <person name="Mahan K.M."/>
            <person name="Klingeman D.M."/>
            <person name="Hettich R.L."/>
            <person name="Parry R.J."/>
            <person name="Spain J.C."/>
        </authorList>
    </citation>
    <scope>NUCLEOTIDE SEQUENCE [LARGE SCALE GENOMIC DNA]</scope>
    <source>
        <strain evidence="5 6">NRRL B-1670</strain>
    </source>
</reference>
<dbReference type="PANTHER" id="PTHR16320:SF23">
    <property type="entry name" value="SPHINGOMYELINASE C 1"/>
    <property type="match status" value="1"/>
</dbReference>
<dbReference type="InterPro" id="IPR005135">
    <property type="entry name" value="Endo/exonuclease/phosphatase"/>
</dbReference>
<organism evidence="5 6">
    <name type="scientific">Streptomyces albireticuli</name>
    <dbReference type="NCBI Taxonomy" id="1940"/>
    <lineage>
        <taxon>Bacteria</taxon>
        <taxon>Bacillati</taxon>
        <taxon>Actinomycetota</taxon>
        <taxon>Actinomycetes</taxon>
        <taxon>Kitasatosporales</taxon>
        <taxon>Streptomycetaceae</taxon>
        <taxon>Streptomyces</taxon>
    </lineage>
</organism>
<protein>
    <submittedName>
        <fullName evidence="5">Phospholipase</fullName>
    </submittedName>
</protein>
<sequence>MKTSEQGLDRHAAAGTPGTPWARFRARRAAAESPPPEIGDQVTTKTPHIALAAAGAALILSPLPAGTAIAAEKAPVISVMAFNVEQLPSITAVARTWGSDRRTERATAAAEVVRRENPDVVVLDEAFNKYAQAMREDLRKTYPHQSSLVGEHCGGKGNWTSYAGNCSNSPFVVNGGVTILSKYPVLESHQLVYRSADSKTSDYKSNKGAALVRLSVDGAPVWVAGTHLQADEESGSPIANTRKVRLEQLRELRAWASEKSGGRPVIVAGDLNVEYYAPDAGDGRAPTGAVSGDVAEADKALGGKLAPQNITQYTYDMVGNARAKLRDDAKGSYAKYRNRLDYIGYINGNGPAPTFTDGRVVSYDGLHKGGDPLAEIPSDHQPLVARVTTAP</sequence>
<evidence type="ECO:0000313" key="5">
    <source>
        <dbReference type="EMBL" id="PAU45938.1"/>
    </source>
</evidence>
<dbReference type="AlphaFoldDB" id="A0A2A2D0E9"/>
<evidence type="ECO:0000259" key="4">
    <source>
        <dbReference type="Pfam" id="PF03372"/>
    </source>
</evidence>
<feature type="domain" description="Endonuclease/exonuclease/phosphatase" evidence="4">
    <location>
        <begin position="100"/>
        <end position="380"/>
    </location>
</feature>
<comment type="similarity">
    <text evidence="1">Belongs to the neutral sphingomyelinase family.</text>
</comment>
<dbReference type="InterPro" id="IPR017766">
    <property type="entry name" value="Sphingomyelinase/PLipase_C"/>
</dbReference>
<name>A0A2A2D0E9_9ACTN</name>
<evidence type="ECO:0000256" key="2">
    <source>
        <dbReference type="ARBA" id="ARBA00022729"/>
    </source>
</evidence>
<evidence type="ECO:0000256" key="3">
    <source>
        <dbReference type="ARBA" id="ARBA00022801"/>
    </source>
</evidence>
<dbReference type="SUPFAM" id="SSF56219">
    <property type="entry name" value="DNase I-like"/>
    <property type="match status" value="1"/>
</dbReference>
<dbReference type="PANTHER" id="PTHR16320">
    <property type="entry name" value="SPHINGOMYELINASE FAMILY MEMBER"/>
    <property type="match status" value="1"/>
</dbReference>
<dbReference type="EMBL" id="NSJV01000518">
    <property type="protein sequence ID" value="PAU45938.1"/>
    <property type="molecule type" value="Genomic_DNA"/>
</dbReference>